<dbReference type="Proteomes" id="UP000694569">
    <property type="component" value="Unplaced"/>
</dbReference>
<dbReference type="AlphaFoldDB" id="A0A8C5PYK8"/>
<dbReference type="InterPro" id="IPR050951">
    <property type="entry name" value="Retrovirus_Pol_polyprotein"/>
</dbReference>
<accession>A0A8C5PYK8</accession>
<dbReference type="Ensembl" id="ENSLLET00000030936.1">
    <property type="protein sequence ID" value="ENSLLEP00000029783.1"/>
    <property type="gene ID" value="ENSLLEG00000018897.1"/>
</dbReference>
<dbReference type="Gene3D" id="1.10.340.70">
    <property type="match status" value="1"/>
</dbReference>
<protein>
    <recommendedName>
        <fullName evidence="1">Gypsy retrotransposon integrase-like protein 1</fullName>
    </recommendedName>
</protein>
<name>A0A8C5PYK8_9ANUR</name>
<proteinExistence type="predicted"/>
<evidence type="ECO:0000259" key="2">
    <source>
        <dbReference type="PROSITE" id="PS50994"/>
    </source>
</evidence>
<dbReference type="Pfam" id="PF00665">
    <property type="entry name" value="rve"/>
    <property type="match status" value="1"/>
</dbReference>
<evidence type="ECO:0000256" key="1">
    <source>
        <dbReference type="ARBA" id="ARBA00039658"/>
    </source>
</evidence>
<sequence length="414" mass="48433">MRVKNPKLLSSLLIGQRDMYRREWSKLHLEDGILYRILKYHDHPGRKQLVLPHRYRGIVMRALHVQHGHLGVDKTYGLIQDRFYWPRMRECVEHYVKTCRRCIQRKTLPVRAAPMGHLKSTGPLDLVCMDYLCIENDTTGIGNVLVVTDHFTRYAQAFPTKDQKAVTVAKVLWQKYFMHYGLPNRIHSDQGRDFESKLIKELLDMLQVQKSRTTPYHPEGDAQPARFNRTLLDMLGTLKTVEKRSWSKHVETMVHAYNCTRNESTGFSPYLLMFGREARLPIDVRMGVSPDGTTSSSHSHYVRTLKQNLHRAYELATQATTRMEERNKRRYETKVKYREIQAGDKVLLRNLGVLGKHKLADRWKDTLFEVVSKLKGLPVYNIKGPEGRIKAWHRNHLLLVAYTDDEEERSSELE</sequence>
<dbReference type="OrthoDB" id="9428234at2759"/>
<dbReference type="GO" id="GO:0015074">
    <property type="term" value="P:DNA integration"/>
    <property type="evidence" value="ECO:0007669"/>
    <property type="project" value="InterPro"/>
</dbReference>
<reference evidence="3" key="1">
    <citation type="submission" date="2025-08" db="UniProtKB">
        <authorList>
            <consortium name="Ensembl"/>
        </authorList>
    </citation>
    <scope>IDENTIFICATION</scope>
</reference>
<dbReference type="GO" id="GO:0003676">
    <property type="term" value="F:nucleic acid binding"/>
    <property type="evidence" value="ECO:0007669"/>
    <property type="project" value="InterPro"/>
</dbReference>
<evidence type="ECO:0000313" key="3">
    <source>
        <dbReference type="Ensembl" id="ENSLLEP00000029783.1"/>
    </source>
</evidence>
<organism evidence="3 4">
    <name type="scientific">Leptobrachium leishanense</name>
    <name type="common">Leishan spiny toad</name>
    <dbReference type="NCBI Taxonomy" id="445787"/>
    <lineage>
        <taxon>Eukaryota</taxon>
        <taxon>Metazoa</taxon>
        <taxon>Chordata</taxon>
        <taxon>Craniata</taxon>
        <taxon>Vertebrata</taxon>
        <taxon>Euteleostomi</taxon>
        <taxon>Amphibia</taxon>
        <taxon>Batrachia</taxon>
        <taxon>Anura</taxon>
        <taxon>Pelobatoidea</taxon>
        <taxon>Megophryidae</taxon>
        <taxon>Leptobrachium</taxon>
    </lineage>
</organism>
<dbReference type="GeneTree" id="ENSGT01000000214408"/>
<dbReference type="FunFam" id="3.30.420.10:FF:000269">
    <property type="entry name" value="Uncharacterized protein"/>
    <property type="match status" value="1"/>
</dbReference>
<dbReference type="InterPro" id="IPR012337">
    <property type="entry name" value="RNaseH-like_sf"/>
</dbReference>
<dbReference type="FunFam" id="1.10.340.70:FF:000001">
    <property type="entry name" value="Retrovirus-related Pol polyprotein from transposon gypsy-like Protein"/>
    <property type="match status" value="1"/>
</dbReference>
<dbReference type="InterPro" id="IPR036397">
    <property type="entry name" value="RNaseH_sf"/>
</dbReference>
<dbReference type="PROSITE" id="PS50994">
    <property type="entry name" value="INTEGRASE"/>
    <property type="match status" value="1"/>
</dbReference>
<dbReference type="SUPFAM" id="SSF53098">
    <property type="entry name" value="Ribonuclease H-like"/>
    <property type="match status" value="1"/>
</dbReference>
<dbReference type="Gene3D" id="3.30.420.10">
    <property type="entry name" value="Ribonuclease H-like superfamily/Ribonuclease H"/>
    <property type="match status" value="1"/>
</dbReference>
<feature type="domain" description="Integrase catalytic" evidence="2">
    <location>
        <begin position="119"/>
        <end position="277"/>
    </location>
</feature>
<dbReference type="PANTHER" id="PTHR37984">
    <property type="entry name" value="PROTEIN CBG26694"/>
    <property type="match status" value="1"/>
</dbReference>
<dbReference type="InterPro" id="IPR041588">
    <property type="entry name" value="Integrase_H2C2"/>
</dbReference>
<dbReference type="InterPro" id="IPR001584">
    <property type="entry name" value="Integrase_cat-core"/>
</dbReference>
<dbReference type="Pfam" id="PF17921">
    <property type="entry name" value="Integrase_H2C2"/>
    <property type="match status" value="1"/>
</dbReference>
<dbReference type="PANTHER" id="PTHR37984:SF15">
    <property type="entry name" value="INTEGRASE CATALYTIC DOMAIN-CONTAINING PROTEIN"/>
    <property type="match status" value="1"/>
</dbReference>
<evidence type="ECO:0000313" key="4">
    <source>
        <dbReference type="Proteomes" id="UP000694569"/>
    </source>
</evidence>
<keyword evidence="4" id="KW-1185">Reference proteome</keyword>
<reference evidence="3" key="2">
    <citation type="submission" date="2025-09" db="UniProtKB">
        <authorList>
            <consortium name="Ensembl"/>
        </authorList>
    </citation>
    <scope>IDENTIFICATION</scope>
</reference>